<dbReference type="GO" id="GO:0005794">
    <property type="term" value="C:Golgi apparatus"/>
    <property type="evidence" value="ECO:0007669"/>
    <property type="project" value="TreeGrafter"/>
</dbReference>
<keyword evidence="2 7" id="KW-0808">Transferase</keyword>
<keyword evidence="5 7" id="KW-0472">Membrane</keyword>
<protein>
    <recommendedName>
        <fullName evidence="7">Palmitoyltransferase</fullName>
        <ecNumber evidence="7">2.3.1.225</ecNumber>
    </recommendedName>
</protein>
<dbReference type="EMBL" id="DAKRPA010000296">
    <property type="protein sequence ID" value="DAZ93718.1"/>
    <property type="molecule type" value="Genomic_DNA"/>
</dbReference>
<dbReference type="GO" id="GO:0006612">
    <property type="term" value="P:protein targeting to membrane"/>
    <property type="evidence" value="ECO:0007669"/>
    <property type="project" value="TreeGrafter"/>
</dbReference>
<dbReference type="GO" id="GO:0016020">
    <property type="term" value="C:membrane"/>
    <property type="evidence" value="ECO:0007669"/>
    <property type="project" value="UniProtKB-SubCell"/>
</dbReference>
<evidence type="ECO:0000259" key="9">
    <source>
        <dbReference type="Pfam" id="PF01529"/>
    </source>
</evidence>
<dbReference type="PANTHER" id="PTHR22883">
    <property type="entry name" value="ZINC FINGER DHHC DOMAIN CONTAINING PROTEIN"/>
    <property type="match status" value="1"/>
</dbReference>
<dbReference type="GO" id="GO:0005783">
    <property type="term" value="C:endoplasmic reticulum"/>
    <property type="evidence" value="ECO:0007669"/>
    <property type="project" value="TreeGrafter"/>
</dbReference>
<reference evidence="10" key="2">
    <citation type="journal article" date="2023" name="Microbiol Resour">
        <title>Decontamination and Annotation of the Draft Genome Sequence of the Oomycete Lagenidium giganteum ARSEF 373.</title>
        <authorList>
            <person name="Morgan W.R."/>
            <person name="Tartar A."/>
        </authorList>
    </citation>
    <scope>NUCLEOTIDE SEQUENCE</scope>
    <source>
        <strain evidence="10">ARSEF 373</strain>
    </source>
</reference>
<keyword evidence="11" id="KW-1185">Reference proteome</keyword>
<reference evidence="10" key="1">
    <citation type="submission" date="2022-11" db="EMBL/GenBank/DDBJ databases">
        <authorList>
            <person name="Morgan W.R."/>
            <person name="Tartar A."/>
        </authorList>
    </citation>
    <scope>NUCLEOTIDE SEQUENCE</scope>
    <source>
        <strain evidence="10">ARSEF 373</strain>
    </source>
</reference>
<dbReference type="Proteomes" id="UP001146120">
    <property type="component" value="Unassembled WGS sequence"/>
</dbReference>
<evidence type="ECO:0000256" key="1">
    <source>
        <dbReference type="ARBA" id="ARBA00004141"/>
    </source>
</evidence>
<evidence type="ECO:0000313" key="10">
    <source>
        <dbReference type="EMBL" id="DAZ93718.1"/>
    </source>
</evidence>
<evidence type="ECO:0000256" key="8">
    <source>
        <dbReference type="SAM" id="MobiDB-lite"/>
    </source>
</evidence>
<feature type="region of interest" description="Disordered" evidence="8">
    <location>
        <begin position="312"/>
        <end position="397"/>
    </location>
</feature>
<comment type="domain">
    <text evidence="7">The DHHC domain is required for palmitoyltransferase activity.</text>
</comment>
<feature type="compositionally biased region" description="Low complexity" evidence="8">
    <location>
        <begin position="285"/>
        <end position="297"/>
    </location>
</feature>
<dbReference type="InterPro" id="IPR039859">
    <property type="entry name" value="PFA4/ZDH16/20/ERF2-like"/>
</dbReference>
<dbReference type="AlphaFoldDB" id="A0AAV2YKA1"/>
<dbReference type="InterPro" id="IPR001594">
    <property type="entry name" value="Palmitoyltrfase_DHHC"/>
</dbReference>
<feature type="region of interest" description="Disordered" evidence="8">
    <location>
        <begin position="276"/>
        <end position="300"/>
    </location>
</feature>
<dbReference type="PROSITE" id="PS50216">
    <property type="entry name" value="DHHC"/>
    <property type="match status" value="1"/>
</dbReference>
<evidence type="ECO:0000256" key="3">
    <source>
        <dbReference type="ARBA" id="ARBA00022692"/>
    </source>
</evidence>
<dbReference type="EC" id="2.3.1.225" evidence="7"/>
<dbReference type="Pfam" id="PF01529">
    <property type="entry name" value="DHHC"/>
    <property type="match status" value="1"/>
</dbReference>
<evidence type="ECO:0000256" key="6">
    <source>
        <dbReference type="ARBA" id="ARBA00023315"/>
    </source>
</evidence>
<keyword evidence="3 7" id="KW-0812">Transmembrane</keyword>
<keyword evidence="4 7" id="KW-1133">Transmembrane helix</keyword>
<organism evidence="10 11">
    <name type="scientific">Lagenidium giganteum</name>
    <dbReference type="NCBI Taxonomy" id="4803"/>
    <lineage>
        <taxon>Eukaryota</taxon>
        <taxon>Sar</taxon>
        <taxon>Stramenopiles</taxon>
        <taxon>Oomycota</taxon>
        <taxon>Peronosporomycetes</taxon>
        <taxon>Pythiales</taxon>
        <taxon>Pythiaceae</taxon>
    </lineage>
</organism>
<gene>
    <name evidence="10" type="ORF">N0F65_009644</name>
</gene>
<dbReference type="PANTHER" id="PTHR22883:SF203">
    <property type="entry name" value="PALMITOYLTRANSFERASE"/>
    <property type="match status" value="1"/>
</dbReference>
<keyword evidence="6 7" id="KW-0012">Acyltransferase</keyword>
<feature type="domain" description="Palmitoyltransferase DHHC" evidence="9">
    <location>
        <begin position="89"/>
        <end position="242"/>
    </location>
</feature>
<feature type="transmembrane region" description="Helical" evidence="7">
    <location>
        <begin position="12"/>
        <end position="33"/>
    </location>
</feature>
<feature type="compositionally biased region" description="Polar residues" evidence="8">
    <location>
        <begin position="344"/>
        <end position="357"/>
    </location>
</feature>
<feature type="transmembrane region" description="Helical" evidence="7">
    <location>
        <begin position="136"/>
        <end position="160"/>
    </location>
</feature>
<proteinExistence type="inferred from homology"/>
<comment type="subcellular location">
    <subcellularLocation>
        <location evidence="1">Membrane</location>
        <topology evidence="1">Multi-pass membrane protein</topology>
    </subcellularLocation>
</comment>
<evidence type="ECO:0000256" key="4">
    <source>
        <dbReference type="ARBA" id="ARBA00022989"/>
    </source>
</evidence>
<sequence>MARKTGWERPFHCLQLITWFFFPLLMSLFFALYTPLLDMTAAILGTSAYVVTAIVLVYAVYICTGTDPSDDCILQQAGCQDSHDTHVHDDQVYCNVCVQYVHKESRHCRLCDKCVARFDHHCKWLNNCVGKKNYKYFFTSVIAATLLLSLQLAFGIYLIVASFSTPDVLLKRSATVYGCSGSKTDKGFCADDDGYRVTISAIKIFHIVFVVLTASWWLLMAQLALFHVQLTIEDITTYDYIVRKRKRKLARERDNTIPPTCWEAFIERLTCQYKPPVSKPSGTDSSKQSQGSHLSSQHIEDEHDAIEAEVDDDLEVTSSRSSRSSFPQPKSGVAPARGFGRHLSASSPIRTPTSVSEDTAMAYLEGPHTPRSPRSEPESAYMSDDSEHANRPLPAIPVASNTSMIMYGRPASSSAHNGETV</sequence>
<comment type="similarity">
    <text evidence="7">Belongs to the DHHC palmitoyltransferase family.</text>
</comment>
<accession>A0AAV2YKA1</accession>
<evidence type="ECO:0000256" key="2">
    <source>
        <dbReference type="ARBA" id="ARBA00022679"/>
    </source>
</evidence>
<evidence type="ECO:0000256" key="7">
    <source>
        <dbReference type="RuleBase" id="RU079119"/>
    </source>
</evidence>
<feature type="transmembrane region" description="Helical" evidence="7">
    <location>
        <begin position="204"/>
        <end position="226"/>
    </location>
</feature>
<comment type="caution">
    <text evidence="10">The sequence shown here is derived from an EMBL/GenBank/DDBJ whole genome shotgun (WGS) entry which is preliminary data.</text>
</comment>
<feature type="transmembrane region" description="Helical" evidence="7">
    <location>
        <begin position="39"/>
        <end position="61"/>
    </location>
</feature>
<evidence type="ECO:0000313" key="11">
    <source>
        <dbReference type="Proteomes" id="UP001146120"/>
    </source>
</evidence>
<dbReference type="GO" id="GO:0019706">
    <property type="term" value="F:protein-cysteine S-palmitoyltransferase activity"/>
    <property type="evidence" value="ECO:0007669"/>
    <property type="project" value="UniProtKB-EC"/>
</dbReference>
<comment type="catalytic activity">
    <reaction evidence="7">
        <text>L-cysteinyl-[protein] + hexadecanoyl-CoA = S-hexadecanoyl-L-cysteinyl-[protein] + CoA</text>
        <dbReference type="Rhea" id="RHEA:36683"/>
        <dbReference type="Rhea" id="RHEA-COMP:10131"/>
        <dbReference type="Rhea" id="RHEA-COMP:11032"/>
        <dbReference type="ChEBI" id="CHEBI:29950"/>
        <dbReference type="ChEBI" id="CHEBI:57287"/>
        <dbReference type="ChEBI" id="CHEBI:57379"/>
        <dbReference type="ChEBI" id="CHEBI:74151"/>
        <dbReference type="EC" id="2.3.1.225"/>
    </reaction>
</comment>
<name>A0AAV2YKA1_9STRA</name>
<evidence type="ECO:0000256" key="5">
    <source>
        <dbReference type="ARBA" id="ARBA00023136"/>
    </source>
</evidence>